<evidence type="ECO:0000259" key="6">
    <source>
        <dbReference type="PROSITE" id="PS50280"/>
    </source>
</evidence>
<evidence type="ECO:0000256" key="3">
    <source>
        <dbReference type="ARBA" id="ARBA00022801"/>
    </source>
</evidence>
<organism evidence="7 8">
    <name type="scientific">Clydaea vesicula</name>
    <dbReference type="NCBI Taxonomy" id="447962"/>
    <lineage>
        <taxon>Eukaryota</taxon>
        <taxon>Fungi</taxon>
        <taxon>Fungi incertae sedis</taxon>
        <taxon>Chytridiomycota</taxon>
        <taxon>Chytridiomycota incertae sedis</taxon>
        <taxon>Chytridiomycetes</taxon>
        <taxon>Lobulomycetales</taxon>
        <taxon>Lobulomycetaceae</taxon>
        <taxon>Clydaea</taxon>
    </lineage>
</organism>
<proteinExistence type="predicted"/>
<dbReference type="InterPro" id="IPR046341">
    <property type="entry name" value="SET_dom_sf"/>
</dbReference>
<dbReference type="GO" id="GO:0046872">
    <property type="term" value="F:metal ion binding"/>
    <property type="evidence" value="ECO:0007669"/>
    <property type="project" value="UniProtKB-KW"/>
</dbReference>
<keyword evidence="2" id="KW-0479">Metal-binding</keyword>
<sequence length="334" mass="38568">MGLADVSDVDHWISVLLSCKQLTEADVKKLCEKAREILMEESNVQPVRCPVTVCGDIHGQFHDLMELFKIGGNTPDTNYLFMGDYVDRVLLIAFLSTQVLSFTLFKEIYAPAESNLNKRFTLFKSDEEIDSDNANLEKRFTLFKSDEEADNKNTNLEKRFTLFKSDEEIDSDKNTNLEKRFTLFKTDEEADDKSANLEKRFTLFAADENSDGKSTITRKDLRNLQKRFTLFRNSEKENNFLQVKKSSIDNNGLFTTKSLKKDSIIFLPIENFKPTALGLMVNHSYNPNSYLAKDDKLEGNYYLVALRDIESDEELVADYNFTPHFIAKPKSWYH</sequence>
<keyword evidence="3" id="KW-0378">Hydrolase</keyword>
<evidence type="ECO:0000256" key="1">
    <source>
        <dbReference type="ARBA" id="ARBA00013081"/>
    </source>
</evidence>
<keyword evidence="4" id="KW-0464">Manganese</keyword>
<protein>
    <recommendedName>
        <fullName evidence="1">protein-serine/threonine phosphatase</fullName>
        <ecNumber evidence="1">3.1.3.16</ecNumber>
    </recommendedName>
</protein>
<dbReference type="InterPro" id="IPR006186">
    <property type="entry name" value="Ser/Thr-sp_prot-phosphatase"/>
</dbReference>
<dbReference type="SUPFAM" id="SSF82199">
    <property type="entry name" value="SET domain"/>
    <property type="match status" value="1"/>
</dbReference>
<comment type="catalytic activity">
    <reaction evidence="5">
        <text>O-phospho-L-threonyl-[protein] + H2O = L-threonyl-[protein] + phosphate</text>
        <dbReference type="Rhea" id="RHEA:47004"/>
        <dbReference type="Rhea" id="RHEA-COMP:11060"/>
        <dbReference type="Rhea" id="RHEA-COMP:11605"/>
        <dbReference type="ChEBI" id="CHEBI:15377"/>
        <dbReference type="ChEBI" id="CHEBI:30013"/>
        <dbReference type="ChEBI" id="CHEBI:43474"/>
        <dbReference type="ChEBI" id="CHEBI:61977"/>
        <dbReference type="EC" id="3.1.3.16"/>
    </reaction>
</comment>
<evidence type="ECO:0000313" key="7">
    <source>
        <dbReference type="EMBL" id="KAJ3213725.1"/>
    </source>
</evidence>
<keyword evidence="8" id="KW-1185">Reference proteome</keyword>
<dbReference type="InterPro" id="IPR004843">
    <property type="entry name" value="Calcineurin-like_PHP"/>
</dbReference>
<evidence type="ECO:0000256" key="2">
    <source>
        <dbReference type="ARBA" id="ARBA00022723"/>
    </source>
</evidence>
<dbReference type="Pfam" id="PF00149">
    <property type="entry name" value="Metallophos"/>
    <property type="match status" value="1"/>
</dbReference>
<feature type="domain" description="SET" evidence="6">
    <location>
        <begin position="239"/>
        <end position="320"/>
    </location>
</feature>
<evidence type="ECO:0000256" key="5">
    <source>
        <dbReference type="ARBA" id="ARBA00048336"/>
    </source>
</evidence>
<comment type="caution">
    <text evidence="7">The sequence shown here is derived from an EMBL/GenBank/DDBJ whole genome shotgun (WGS) entry which is preliminary data.</text>
</comment>
<dbReference type="PROSITE" id="PS50280">
    <property type="entry name" value="SET"/>
    <property type="match status" value="1"/>
</dbReference>
<dbReference type="PANTHER" id="PTHR45619">
    <property type="entry name" value="SERINE/THREONINE-PROTEIN PHOSPHATASE PP2A-RELATED"/>
    <property type="match status" value="1"/>
</dbReference>
<reference evidence="7" key="1">
    <citation type="submission" date="2020-05" db="EMBL/GenBank/DDBJ databases">
        <title>Phylogenomic resolution of chytrid fungi.</title>
        <authorList>
            <person name="Stajich J.E."/>
            <person name="Amses K."/>
            <person name="Simmons R."/>
            <person name="Seto K."/>
            <person name="Myers J."/>
            <person name="Bonds A."/>
            <person name="Quandt C.A."/>
            <person name="Barry K."/>
            <person name="Liu P."/>
            <person name="Grigoriev I."/>
            <person name="Longcore J.E."/>
            <person name="James T.Y."/>
        </authorList>
    </citation>
    <scope>NUCLEOTIDE SEQUENCE</scope>
    <source>
        <strain evidence="7">JEL0476</strain>
    </source>
</reference>
<accession>A0AAD5TYZ3</accession>
<dbReference type="SMART" id="SM00156">
    <property type="entry name" value="PP2Ac"/>
    <property type="match status" value="1"/>
</dbReference>
<dbReference type="AlphaFoldDB" id="A0AAD5TYZ3"/>
<dbReference type="Gene3D" id="2.170.270.10">
    <property type="entry name" value="SET domain"/>
    <property type="match status" value="1"/>
</dbReference>
<dbReference type="EMBL" id="JADGJW010000682">
    <property type="protein sequence ID" value="KAJ3213725.1"/>
    <property type="molecule type" value="Genomic_DNA"/>
</dbReference>
<evidence type="ECO:0000256" key="4">
    <source>
        <dbReference type="ARBA" id="ARBA00023211"/>
    </source>
</evidence>
<dbReference type="Gene3D" id="3.60.21.10">
    <property type="match status" value="1"/>
</dbReference>
<dbReference type="InterPro" id="IPR001214">
    <property type="entry name" value="SET_dom"/>
</dbReference>
<dbReference type="Pfam" id="PF00856">
    <property type="entry name" value="SET"/>
    <property type="match status" value="1"/>
</dbReference>
<dbReference type="InterPro" id="IPR047129">
    <property type="entry name" value="PPA2-like"/>
</dbReference>
<dbReference type="PRINTS" id="PR00114">
    <property type="entry name" value="STPHPHTASE"/>
</dbReference>
<name>A0AAD5TYZ3_9FUNG</name>
<dbReference type="SUPFAM" id="SSF56300">
    <property type="entry name" value="Metallo-dependent phosphatases"/>
    <property type="match status" value="1"/>
</dbReference>
<gene>
    <name evidence="7" type="ORF">HK099_007219</name>
</gene>
<evidence type="ECO:0000313" key="8">
    <source>
        <dbReference type="Proteomes" id="UP001211065"/>
    </source>
</evidence>
<dbReference type="EC" id="3.1.3.16" evidence="1"/>
<dbReference type="GO" id="GO:0004722">
    <property type="term" value="F:protein serine/threonine phosphatase activity"/>
    <property type="evidence" value="ECO:0007669"/>
    <property type="project" value="UniProtKB-EC"/>
</dbReference>
<dbReference type="Proteomes" id="UP001211065">
    <property type="component" value="Unassembled WGS sequence"/>
</dbReference>
<dbReference type="InterPro" id="IPR029052">
    <property type="entry name" value="Metallo-depent_PP-like"/>
</dbReference>